<name>A0A1B7MUR2_9AGAM</name>
<gene>
    <name evidence="1" type="ORF">K503DRAFT_311266</name>
</gene>
<dbReference type="EMBL" id="KV448422">
    <property type="protein sequence ID" value="OAX36364.1"/>
    <property type="molecule type" value="Genomic_DNA"/>
</dbReference>
<keyword evidence="2" id="KW-1185">Reference proteome</keyword>
<reference evidence="1 2" key="1">
    <citation type="submission" date="2016-06" db="EMBL/GenBank/DDBJ databases">
        <title>Comparative genomics of the ectomycorrhizal sister species Rhizopogon vinicolor and Rhizopogon vesiculosus (Basidiomycota: Boletales) reveals a divergence of the mating type B locus.</title>
        <authorList>
            <consortium name="DOE Joint Genome Institute"/>
            <person name="Mujic A.B."/>
            <person name="Kuo A."/>
            <person name="Tritt A."/>
            <person name="Lipzen A."/>
            <person name="Chen C."/>
            <person name="Johnson J."/>
            <person name="Sharma A."/>
            <person name="Barry K."/>
            <person name="Grigoriev I.V."/>
            <person name="Spatafora J.W."/>
        </authorList>
    </citation>
    <scope>NUCLEOTIDE SEQUENCE [LARGE SCALE GENOMIC DNA]</scope>
    <source>
        <strain evidence="1 2">AM-OR11-026</strain>
    </source>
</reference>
<evidence type="ECO:0000313" key="1">
    <source>
        <dbReference type="EMBL" id="OAX36364.1"/>
    </source>
</evidence>
<organism evidence="1 2">
    <name type="scientific">Rhizopogon vinicolor AM-OR11-026</name>
    <dbReference type="NCBI Taxonomy" id="1314800"/>
    <lineage>
        <taxon>Eukaryota</taxon>
        <taxon>Fungi</taxon>
        <taxon>Dikarya</taxon>
        <taxon>Basidiomycota</taxon>
        <taxon>Agaricomycotina</taxon>
        <taxon>Agaricomycetes</taxon>
        <taxon>Agaricomycetidae</taxon>
        <taxon>Boletales</taxon>
        <taxon>Suillineae</taxon>
        <taxon>Rhizopogonaceae</taxon>
        <taxon>Rhizopogon</taxon>
    </lineage>
</organism>
<dbReference type="InParanoid" id="A0A1B7MUR2"/>
<dbReference type="OrthoDB" id="2691459at2759"/>
<dbReference type="Proteomes" id="UP000092154">
    <property type="component" value="Unassembled WGS sequence"/>
</dbReference>
<dbReference type="AlphaFoldDB" id="A0A1B7MUR2"/>
<proteinExistence type="predicted"/>
<protein>
    <submittedName>
        <fullName evidence="1">Uncharacterized protein</fullName>
    </submittedName>
</protein>
<accession>A0A1B7MUR2</accession>
<evidence type="ECO:0000313" key="2">
    <source>
        <dbReference type="Proteomes" id="UP000092154"/>
    </source>
</evidence>
<sequence length="90" mass="10405">MGAGRVTATNHICKLLGFERGRSHIIRRSNMRHDIRIIFRTIQSRTGLTRFPDLDWIVGGHRRILIFAEIINGGFRINTYFLKLGGDRIN</sequence>